<sequence>MGFPGVHITREEAADRVDKVALQDISIRNMRMIQAFCPNLQTITITINGTVFCDADIRVPGRHRPVFVLSSLNRPYMVLVDPQFREISKRIAVDIHEEAFHNPSLEDSCDPFFVNLYGQHLKETATKKMREQMRMYGWILNEVRTEDEKGIYKGAVDELYEGDLEYDEGEDRLESWSELKDLIVEAERFVNPLEKWDDR</sequence>
<name>A0A9W9URC8_PENBR</name>
<proteinExistence type="predicted"/>
<dbReference type="AlphaFoldDB" id="A0A9W9URC8"/>
<dbReference type="EMBL" id="JAPZBQ010000001">
    <property type="protein sequence ID" value="KAJ5352660.1"/>
    <property type="molecule type" value="Genomic_DNA"/>
</dbReference>
<reference evidence="1" key="1">
    <citation type="submission" date="2022-12" db="EMBL/GenBank/DDBJ databases">
        <authorList>
            <person name="Petersen C."/>
        </authorList>
    </citation>
    <scope>NUCLEOTIDE SEQUENCE</scope>
    <source>
        <strain evidence="1">IBT 35673</strain>
    </source>
</reference>
<evidence type="ECO:0000313" key="2">
    <source>
        <dbReference type="Proteomes" id="UP001147695"/>
    </source>
</evidence>
<gene>
    <name evidence="1" type="ORF">N7452_001634</name>
</gene>
<protein>
    <submittedName>
        <fullName evidence="1">Uncharacterized protein</fullName>
    </submittedName>
</protein>
<reference evidence="1" key="2">
    <citation type="journal article" date="2023" name="IMA Fungus">
        <title>Comparative genomic study of the Penicillium genus elucidates a diverse pangenome and 15 lateral gene transfer events.</title>
        <authorList>
            <person name="Petersen C."/>
            <person name="Sorensen T."/>
            <person name="Nielsen M.R."/>
            <person name="Sondergaard T.E."/>
            <person name="Sorensen J.L."/>
            <person name="Fitzpatrick D.A."/>
            <person name="Frisvad J.C."/>
            <person name="Nielsen K.L."/>
        </authorList>
    </citation>
    <scope>NUCLEOTIDE SEQUENCE</scope>
    <source>
        <strain evidence="1">IBT 35673</strain>
    </source>
</reference>
<dbReference type="Proteomes" id="UP001147695">
    <property type="component" value="Unassembled WGS sequence"/>
</dbReference>
<organism evidence="1 2">
    <name type="scientific">Penicillium brevicompactum</name>
    <dbReference type="NCBI Taxonomy" id="5074"/>
    <lineage>
        <taxon>Eukaryota</taxon>
        <taxon>Fungi</taxon>
        <taxon>Dikarya</taxon>
        <taxon>Ascomycota</taxon>
        <taxon>Pezizomycotina</taxon>
        <taxon>Eurotiomycetes</taxon>
        <taxon>Eurotiomycetidae</taxon>
        <taxon>Eurotiales</taxon>
        <taxon>Aspergillaceae</taxon>
        <taxon>Penicillium</taxon>
    </lineage>
</organism>
<accession>A0A9W9URC8</accession>
<comment type="caution">
    <text evidence="1">The sequence shown here is derived from an EMBL/GenBank/DDBJ whole genome shotgun (WGS) entry which is preliminary data.</text>
</comment>
<evidence type="ECO:0000313" key="1">
    <source>
        <dbReference type="EMBL" id="KAJ5352660.1"/>
    </source>
</evidence>